<sequence length="755" mass="84845">MSTAATLFCNRYEILGEPVYVSKTSVVVKAIDHGIARHEFNDKARGGLLSEVGFRDCVNILSHMATKHNHGVAWWHDAFDAMEKADGHITWDTFHHFCIHECGMFQVAIKFMRSKHSSDKELNIREDMDSATSVAFVVPVVPFDAHEIARNIGQLTFVTVANMAEYQNAIVMPWAELHLVDLVKSEFDDAKKKMLKEVAEALAHLHSNDLVHGDLTKFDIVYSHGRFKLVDLDAVPMDDEPVGIKFSSGILPPEMFHRLEDDDDAKQELEHYWREHGQDHLCRIRPHAQFAIKSFCPKMGHEDLPIETLSTDMHKVDAWAFGCLMFQVLTGEELIPTHGEHHNQDIHPDGLDFIIDYNPNKLDDRLDVVSDRYARQLLKKLLAEDPQLRPSMKAVLVDQYFLNFTTQASMDDMIGEVQKAQDDTVQKLDLIRIQAKENNRKLKEQTAALIKVIEETKKTLLQAALQVNEVTVPTSFIVLPEEIHANDDVKKNKDEGDNLLKYLIDTAKTFKNAFENTAVMANELKKLVGARPMYFYLIDEVTQLPVTGTGYPIELVGETSEYATFASNCMPFIQGGFQLIKKANNVARMFMVLGMPSLDKDLVTKAGETIDSMKCTPVFLEGSLKAGTNENDVSEKVVNVYGGALRELKAFFAKHDHDERFCGLERYIDSTNGNVVWTTRPYVERLKAGDSLVKLQTDAAQARREDEERAAALQKVKLSAPTIADPTVGDFLGETAAADPKQPGECSCVFACAVM</sequence>
<gene>
    <name evidence="11" type="primary">Aste57867_19109</name>
    <name evidence="10" type="ORF">As57867_019045</name>
    <name evidence="11" type="ORF">ASTE57867_19109</name>
</gene>
<dbReference type="EC" id="2.7.11.1" evidence="1"/>
<reference evidence="10" key="2">
    <citation type="submission" date="2019-06" db="EMBL/GenBank/DDBJ databases">
        <title>Genomics analysis of Aphanomyces spp. identifies a new class of oomycete effector associated with host adaptation.</title>
        <authorList>
            <person name="Gaulin E."/>
        </authorList>
    </citation>
    <scope>NUCLEOTIDE SEQUENCE</scope>
    <source>
        <strain evidence="10">CBS 578.67</strain>
    </source>
</reference>
<feature type="domain" description="Protein kinase" evidence="9">
    <location>
        <begin position="64"/>
        <end position="401"/>
    </location>
</feature>
<dbReference type="GO" id="GO:0004674">
    <property type="term" value="F:protein serine/threonine kinase activity"/>
    <property type="evidence" value="ECO:0007669"/>
    <property type="project" value="UniProtKB-KW"/>
</dbReference>
<dbReference type="OrthoDB" id="74613at2759"/>
<evidence type="ECO:0000256" key="5">
    <source>
        <dbReference type="ARBA" id="ARBA00022777"/>
    </source>
</evidence>
<protein>
    <recommendedName>
        <fullName evidence="1">non-specific serine/threonine protein kinase</fullName>
        <ecNumber evidence="1">2.7.11.1</ecNumber>
    </recommendedName>
</protein>
<organism evidence="11 12">
    <name type="scientific">Aphanomyces stellatus</name>
    <dbReference type="NCBI Taxonomy" id="120398"/>
    <lineage>
        <taxon>Eukaryota</taxon>
        <taxon>Sar</taxon>
        <taxon>Stramenopiles</taxon>
        <taxon>Oomycota</taxon>
        <taxon>Saprolegniomycetes</taxon>
        <taxon>Saprolegniales</taxon>
        <taxon>Verrucalvaceae</taxon>
        <taxon>Aphanomyces</taxon>
    </lineage>
</organism>
<evidence type="ECO:0000256" key="2">
    <source>
        <dbReference type="ARBA" id="ARBA00022527"/>
    </source>
</evidence>
<reference evidence="11 12" key="1">
    <citation type="submission" date="2019-03" db="EMBL/GenBank/DDBJ databases">
        <authorList>
            <person name="Gaulin E."/>
            <person name="Dumas B."/>
        </authorList>
    </citation>
    <scope>NUCLEOTIDE SEQUENCE [LARGE SCALE GENOMIC DNA]</scope>
    <source>
        <strain evidence="11">CBS 568.67</strain>
    </source>
</reference>
<keyword evidence="6" id="KW-0067">ATP-binding</keyword>
<evidence type="ECO:0000256" key="3">
    <source>
        <dbReference type="ARBA" id="ARBA00022679"/>
    </source>
</evidence>
<evidence type="ECO:0000313" key="10">
    <source>
        <dbReference type="EMBL" id="KAF0689448.1"/>
    </source>
</evidence>
<dbReference type="GO" id="GO:0005524">
    <property type="term" value="F:ATP binding"/>
    <property type="evidence" value="ECO:0007669"/>
    <property type="project" value="UniProtKB-KW"/>
</dbReference>
<dbReference type="AlphaFoldDB" id="A0A485LC34"/>
<dbReference type="InterPro" id="IPR018934">
    <property type="entry name" value="RIO_dom"/>
</dbReference>
<dbReference type="InterPro" id="IPR011009">
    <property type="entry name" value="Kinase-like_dom_sf"/>
</dbReference>
<dbReference type="Pfam" id="PF00069">
    <property type="entry name" value="Pkinase"/>
    <property type="match status" value="1"/>
</dbReference>
<evidence type="ECO:0000259" key="9">
    <source>
        <dbReference type="PROSITE" id="PS50011"/>
    </source>
</evidence>
<dbReference type="Proteomes" id="UP000332933">
    <property type="component" value="Unassembled WGS sequence"/>
</dbReference>
<evidence type="ECO:0000313" key="11">
    <source>
        <dbReference type="EMBL" id="VFT95833.1"/>
    </source>
</evidence>
<dbReference type="Pfam" id="PF01163">
    <property type="entry name" value="RIO1"/>
    <property type="match status" value="1"/>
</dbReference>
<evidence type="ECO:0000256" key="1">
    <source>
        <dbReference type="ARBA" id="ARBA00012513"/>
    </source>
</evidence>
<keyword evidence="12" id="KW-1185">Reference proteome</keyword>
<dbReference type="PROSITE" id="PS50011">
    <property type="entry name" value="PROTEIN_KINASE_DOM"/>
    <property type="match status" value="1"/>
</dbReference>
<keyword evidence="4" id="KW-0547">Nucleotide-binding</keyword>
<keyword evidence="2" id="KW-0723">Serine/threonine-protein kinase</keyword>
<evidence type="ECO:0000256" key="4">
    <source>
        <dbReference type="ARBA" id="ARBA00022741"/>
    </source>
</evidence>
<accession>A0A485LC34</accession>
<evidence type="ECO:0000256" key="8">
    <source>
        <dbReference type="ARBA" id="ARBA00048679"/>
    </source>
</evidence>
<dbReference type="GO" id="GO:0005634">
    <property type="term" value="C:nucleus"/>
    <property type="evidence" value="ECO:0007669"/>
    <property type="project" value="TreeGrafter"/>
</dbReference>
<dbReference type="SMART" id="SM00220">
    <property type="entry name" value="S_TKc"/>
    <property type="match status" value="1"/>
</dbReference>
<comment type="catalytic activity">
    <reaction evidence="8">
        <text>L-seryl-[protein] + ATP = O-phospho-L-seryl-[protein] + ADP + H(+)</text>
        <dbReference type="Rhea" id="RHEA:17989"/>
        <dbReference type="Rhea" id="RHEA-COMP:9863"/>
        <dbReference type="Rhea" id="RHEA-COMP:11604"/>
        <dbReference type="ChEBI" id="CHEBI:15378"/>
        <dbReference type="ChEBI" id="CHEBI:29999"/>
        <dbReference type="ChEBI" id="CHEBI:30616"/>
        <dbReference type="ChEBI" id="CHEBI:83421"/>
        <dbReference type="ChEBI" id="CHEBI:456216"/>
        <dbReference type="EC" id="2.7.11.1"/>
    </reaction>
</comment>
<evidence type="ECO:0000256" key="6">
    <source>
        <dbReference type="ARBA" id="ARBA00022840"/>
    </source>
</evidence>
<dbReference type="EMBL" id="VJMH01006446">
    <property type="protein sequence ID" value="KAF0689448.1"/>
    <property type="molecule type" value="Genomic_DNA"/>
</dbReference>
<keyword evidence="5" id="KW-0418">Kinase</keyword>
<keyword evidence="3" id="KW-0808">Transferase</keyword>
<proteinExistence type="predicted"/>
<name>A0A485LC34_9STRA</name>
<dbReference type="EMBL" id="CAADRA010006467">
    <property type="protein sequence ID" value="VFT95833.1"/>
    <property type="molecule type" value="Genomic_DNA"/>
</dbReference>
<dbReference type="InterPro" id="IPR000719">
    <property type="entry name" value="Prot_kinase_dom"/>
</dbReference>
<comment type="catalytic activity">
    <reaction evidence="7">
        <text>L-threonyl-[protein] + ATP = O-phospho-L-threonyl-[protein] + ADP + H(+)</text>
        <dbReference type="Rhea" id="RHEA:46608"/>
        <dbReference type="Rhea" id="RHEA-COMP:11060"/>
        <dbReference type="Rhea" id="RHEA-COMP:11605"/>
        <dbReference type="ChEBI" id="CHEBI:15378"/>
        <dbReference type="ChEBI" id="CHEBI:30013"/>
        <dbReference type="ChEBI" id="CHEBI:30616"/>
        <dbReference type="ChEBI" id="CHEBI:61977"/>
        <dbReference type="ChEBI" id="CHEBI:456216"/>
        <dbReference type="EC" id="2.7.11.1"/>
    </reaction>
</comment>
<evidence type="ECO:0000256" key="7">
    <source>
        <dbReference type="ARBA" id="ARBA00047899"/>
    </source>
</evidence>
<evidence type="ECO:0000313" key="12">
    <source>
        <dbReference type="Proteomes" id="UP000332933"/>
    </source>
</evidence>
<dbReference type="Gene3D" id="1.10.510.10">
    <property type="entry name" value="Transferase(Phosphotransferase) domain 1"/>
    <property type="match status" value="1"/>
</dbReference>
<dbReference type="PANTHER" id="PTHR44167:SF24">
    <property type="entry name" value="SERINE_THREONINE-PROTEIN KINASE CHK2"/>
    <property type="match status" value="1"/>
</dbReference>
<dbReference type="GO" id="GO:0005737">
    <property type="term" value="C:cytoplasm"/>
    <property type="evidence" value="ECO:0007669"/>
    <property type="project" value="TreeGrafter"/>
</dbReference>
<dbReference type="SUPFAM" id="SSF56112">
    <property type="entry name" value="Protein kinase-like (PK-like)"/>
    <property type="match status" value="1"/>
</dbReference>
<dbReference type="PANTHER" id="PTHR44167">
    <property type="entry name" value="OVARIAN-SPECIFIC SERINE/THREONINE-PROTEIN KINASE LOK-RELATED"/>
    <property type="match status" value="1"/>
</dbReference>
<dbReference type="GO" id="GO:0044773">
    <property type="term" value="P:mitotic DNA damage checkpoint signaling"/>
    <property type="evidence" value="ECO:0007669"/>
    <property type="project" value="TreeGrafter"/>
</dbReference>